<reference evidence="1" key="2">
    <citation type="submission" date="2015-07" db="EMBL/GenBank/DDBJ databases">
        <title>Plasmids, circular viruses and viroids from rat gut.</title>
        <authorList>
            <person name="Jorgensen T.J."/>
            <person name="Hansen M.A."/>
            <person name="Xu Z."/>
            <person name="Tabak M.A."/>
            <person name="Sorensen S.J."/>
            <person name="Hansen L.H."/>
        </authorList>
    </citation>
    <scope>NUCLEOTIDE SEQUENCE</scope>
    <source>
        <strain evidence="1">RGRH0301</strain>
    </source>
</reference>
<dbReference type="EMBL" id="LN852973">
    <property type="protein sequence ID" value="CRY94626.1"/>
    <property type="molecule type" value="Genomic_DNA"/>
</dbReference>
<protein>
    <submittedName>
        <fullName evidence="1">Uncharacterized protein</fullName>
    </submittedName>
</protein>
<name>A0A0H5PY06_9ZZZZ</name>
<evidence type="ECO:0000313" key="1">
    <source>
        <dbReference type="EMBL" id="CRY94626.1"/>
    </source>
</evidence>
<accession>A0A0H5PY06</accession>
<proteinExistence type="predicted"/>
<reference evidence="1" key="1">
    <citation type="submission" date="2015-06" db="EMBL/GenBank/DDBJ databases">
        <authorList>
            <person name="Joergensen T."/>
        </authorList>
    </citation>
    <scope>NUCLEOTIDE SEQUENCE</scope>
    <source>
        <strain evidence="1">RGRH0301</strain>
    </source>
</reference>
<organism evidence="1">
    <name type="scientific">uncultured prokaryote</name>
    <dbReference type="NCBI Taxonomy" id="198431"/>
    <lineage>
        <taxon>unclassified sequences</taxon>
        <taxon>environmental samples</taxon>
    </lineage>
</organism>
<dbReference type="AlphaFoldDB" id="A0A0H5PY06"/>
<sequence length="66" mass="8136">MRQFFERIKEKCVQKQIEQQQEQELAQKRDLELIEILKKREDPSVSMEEALIAFSAWWEKWLPDEQ</sequence>